<proteinExistence type="predicted"/>
<dbReference type="EMBL" id="CM042880">
    <property type="protein sequence ID" value="KAI4388065.1"/>
    <property type="molecule type" value="Genomic_DNA"/>
</dbReference>
<name>A0ACB9S9M5_9MYRT</name>
<dbReference type="Proteomes" id="UP001057402">
    <property type="component" value="Chromosome 1"/>
</dbReference>
<comment type="caution">
    <text evidence="1">The sequence shown here is derived from an EMBL/GenBank/DDBJ whole genome shotgun (WGS) entry which is preliminary data.</text>
</comment>
<accession>A0ACB9S9M5</accession>
<organism evidence="1 2">
    <name type="scientific">Melastoma candidum</name>
    <dbReference type="NCBI Taxonomy" id="119954"/>
    <lineage>
        <taxon>Eukaryota</taxon>
        <taxon>Viridiplantae</taxon>
        <taxon>Streptophyta</taxon>
        <taxon>Embryophyta</taxon>
        <taxon>Tracheophyta</taxon>
        <taxon>Spermatophyta</taxon>
        <taxon>Magnoliopsida</taxon>
        <taxon>eudicotyledons</taxon>
        <taxon>Gunneridae</taxon>
        <taxon>Pentapetalae</taxon>
        <taxon>rosids</taxon>
        <taxon>malvids</taxon>
        <taxon>Myrtales</taxon>
        <taxon>Melastomataceae</taxon>
        <taxon>Melastomatoideae</taxon>
        <taxon>Melastomateae</taxon>
        <taxon>Melastoma</taxon>
    </lineage>
</organism>
<protein>
    <submittedName>
        <fullName evidence="1">Uncharacterized protein</fullName>
    </submittedName>
</protein>
<evidence type="ECO:0000313" key="2">
    <source>
        <dbReference type="Proteomes" id="UP001057402"/>
    </source>
</evidence>
<reference evidence="2" key="1">
    <citation type="journal article" date="2023" name="Front. Plant Sci.">
        <title>Chromosomal-level genome assembly of Melastoma candidum provides insights into trichome evolution.</title>
        <authorList>
            <person name="Zhong Y."/>
            <person name="Wu W."/>
            <person name="Sun C."/>
            <person name="Zou P."/>
            <person name="Liu Y."/>
            <person name="Dai S."/>
            <person name="Zhou R."/>
        </authorList>
    </citation>
    <scope>NUCLEOTIDE SEQUENCE [LARGE SCALE GENOMIC DNA]</scope>
</reference>
<gene>
    <name evidence="1" type="ORF">MLD38_000433</name>
</gene>
<keyword evidence="2" id="KW-1185">Reference proteome</keyword>
<evidence type="ECO:0000313" key="1">
    <source>
        <dbReference type="EMBL" id="KAI4388065.1"/>
    </source>
</evidence>
<sequence>MAIPKPKLFPSKTTTDSTPPSSSSSSSSSLLPSNVIPSPPPPSLSRNRRLPPRKNLLPSSHSPLPPPPPPPPPPTSTPTPTLTPLLLLRRRDTRCLLLLLLPLAYFFGVVICLCPFLRDPIPGSVYRSHVVFRQMLPHLSSLPNSSSLQLETLWTHRRRLKEQKPCPSTGHGRQLAGDSDAEANQTTGYLIVEANGGLNQQRSAICNAVAVAAILNAILVIPQFEFNEVWKDPSKLGDIYDDDHFISTLNGHIKVVRQLPPSVTEKYTDNFTSIPNLRVPAWATLKYYETEVSPILRTHGVIRLAPFANRLSMNMPPRIQLLRCLTNFKALRFSSSILMLADKLIQRMRDRSSKSGGKYVSVHLRFEEDMVAFSCCAYEGGEAEKVELEAIRERQWKGKFKRKDRVISPGLNRIEGKCPMTPLEVGMMLRGMGFDNNTSIYLASGKVYQPDRYMTPLLEMFPLIYSKESLATPEELFSFEGYSSRLAALDYTVCLHSEAFVTTQGGNFPHFLMGQRRFLFDGHSKTIKPDKHKLVRLLQDGMRWADFKHEMETMLRESDHKASVVPRVKKFNRKTSIYAFPFPECRCLQSLGNSSWTLPDFNSRDSQLKNDG</sequence>